<dbReference type="AlphaFoldDB" id="A0A2P5HEI7"/>
<dbReference type="Gene3D" id="3.40.50.720">
    <property type="entry name" value="NAD(P)-binding Rossmann-like Domain"/>
    <property type="match status" value="2"/>
</dbReference>
<gene>
    <name evidence="1" type="ORF">DHEL01_v212936</name>
</gene>
<dbReference type="InterPro" id="IPR052184">
    <property type="entry name" value="SDR_enzymes"/>
</dbReference>
<dbReference type="EMBL" id="MAVT02003480">
    <property type="protein sequence ID" value="POS68671.1"/>
    <property type="molecule type" value="Genomic_DNA"/>
</dbReference>
<dbReference type="PANTHER" id="PTHR45458:SF1">
    <property type="entry name" value="SHORT CHAIN DEHYDROGENASE"/>
    <property type="match status" value="1"/>
</dbReference>
<dbReference type="InterPro" id="IPR002347">
    <property type="entry name" value="SDR_fam"/>
</dbReference>
<protein>
    <submittedName>
        <fullName evidence="1">Aflatoxin biosynthesis ketoreductase nor-1</fullName>
    </submittedName>
</protein>
<proteinExistence type="predicted"/>
<accession>A0A2P5HEI7</accession>
<comment type="caution">
    <text evidence="1">The sequence shown here is derived from an EMBL/GenBank/DDBJ whole genome shotgun (WGS) entry which is preliminary data.</text>
</comment>
<keyword evidence="2" id="KW-1185">Reference proteome</keyword>
<sequence length="222" mass="23504">MSYPKVSELKVADLQAHLGPNVFGVVWLYQATLPLLRASDSPKWATMGSNAGKLAIRKLEQIPVYNAAYGPSKAAVHWLTIRINAEEDFLTAFVIHPGFVQTEMGNNAARTALGIEKAALGVDESCDGIVKVIDAATKGSHGGRFWDNKGNNMVVLISGGGRGMGINIVESFAVAGAAHIIILDRSTATLSDVAERLRPAHPSTKVTTLSGDVAVETDVARA</sequence>
<organism evidence="1 2">
    <name type="scientific">Diaporthe helianthi</name>
    <dbReference type="NCBI Taxonomy" id="158607"/>
    <lineage>
        <taxon>Eukaryota</taxon>
        <taxon>Fungi</taxon>
        <taxon>Dikarya</taxon>
        <taxon>Ascomycota</taxon>
        <taxon>Pezizomycotina</taxon>
        <taxon>Sordariomycetes</taxon>
        <taxon>Sordariomycetidae</taxon>
        <taxon>Diaporthales</taxon>
        <taxon>Diaporthaceae</taxon>
        <taxon>Diaporthe</taxon>
    </lineage>
</organism>
<dbReference type="OrthoDB" id="9876299at2759"/>
<dbReference type="InterPro" id="IPR036291">
    <property type="entry name" value="NAD(P)-bd_dom_sf"/>
</dbReference>
<dbReference type="PANTHER" id="PTHR45458">
    <property type="entry name" value="SHORT-CHAIN DEHYDROGENASE/REDUCTASE SDR"/>
    <property type="match status" value="1"/>
</dbReference>
<evidence type="ECO:0000313" key="2">
    <source>
        <dbReference type="Proteomes" id="UP000094444"/>
    </source>
</evidence>
<dbReference type="GO" id="GO:0016616">
    <property type="term" value="F:oxidoreductase activity, acting on the CH-OH group of donors, NAD or NADP as acceptor"/>
    <property type="evidence" value="ECO:0007669"/>
    <property type="project" value="TreeGrafter"/>
</dbReference>
<evidence type="ECO:0000313" key="1">
    <source>
        <dbReference type="EMBL" id="POS68671.1"/>
    </source>
</evidence>
<dbReference type="Pfam" id="PF00106">
    <property type="entry name" value="adh_short"/>
    <property type="match status" value="2"/>
</dbReference>
<dbReference type="SUPFAM" id="SSF51735">
    <property type="entry name" value="NAD(P)-binding Rossmann-fold domains"/>
    <property type="match status" value="2"/>
</dbReference>
<reference evidence="1" key="1">
    <citation type="submission" date="2017-09" db="EMBL/GenBank/DDBJ databases">
        <title>Polyketide synthases of a Diaporthe helianthi virulent isolate.</title>
        <authorList>
            <person name="Baroncelli R."/>
        </authorList>
    </citation>
    <scope>NUCLEOTIDE SEQUENCE [LARGE SCALE GENOMIC DNA]</scope>
    <source>
        <strain evidence="1">7/96</strain>
    </source>
</reference>
<name>A0A2P5HEI7_DIAHE</name>
<dbReference type="Proteomes" id="UP000094444">
    <property type="component" value="Unassembled WGS sequence"/>
</dbReference>
<dbReference type="InParanoid" id="A0A2P5HEI7"/>